<dbReference type="NCBIfam" id="NF037979">
    <property type="entry name" value="Na_transp"/>
    <property type="match status" value="1"/>
</dbReference>
<evidence type="ECO:0000256" key="1">
    <source>
        <dbReference type="ARBA" id="ARBA00004141"/>
    </source>
</evidence>
<comment type="subcellular location">
    <subcellularLocation>
        <location evidence="1">Membrane</location>
        <topology evidence="1">Multi-pass membrane protein</topology>
    </subcellularLocation>
</comment>
<dbReference type="InterPro" id="IPR000175">
    <property type="entry name" value="Na/ntran_symport"/>
</dbReference>
<feature type="transmembrane region" description="Helical" evidence="6">
    <location>
        <begin position="221"/>
        <end position="244"/>
    </location>
</feature>
<protein>
    <submittedName>
        <fullName evidence="7">SNF family Na(+)-dependent transporter</fullName>
    </submittedName>
</protein>
<dbReference type="PANTHER" id="PTHR42948:SF1">
    <property type="entry name" value="TRANSPORTER"/>
    <property type="match status" value="1"/>
</dbReference>
<name>K2K1A7_9GAMM</name>
<organism evidence="7 8">
    <name type="scientific">Idiomarina xiamenensis 10-D-4</name>
    <dbReference type="NCBI Taxonomy" id="740709"/>
    <lineage>
        <taxon>Bacteria</taxon>
        <taxon>Pseudomonadati</taxon>
        <taxon>Pseudomonadota</taxon>
        <taxon>Gammaproteobacteria</taxon>
        <taxon>Alteromonadales</taxon>
        <taxon>Idiomarinaceae</taxon>
        <taxon>Idiomarina</taxon>
    </lineage>
</organism>
<dbReference type="PROSITE" id="PS50267">
    <property type="entry name" value="NA_NEUROTRAN_SYMP_3"/>
    <property type="match status" value="1"/>
</dbReference>
<evidence type="ECO:0000256" key="5">
    <source>
        <dbReference type="ARBA" id="ARBA00023136"/>
    </source>
</evidence>
<accession>K2K1A7</accession>
<feature type="transmembrane region" description="Helical" evidence="6">
    <location>
        <begin position="47"/>
        <end position="67"/>
    </location>
</feature>
<gene>
    <name evidence="7" type="ORF">A10D4_10561</name>
</gene>
<evidence type="ECO:0000256" key="3">
    <source>
        <dbReference type="ARBA" id="ARBA00022692"/>
    </source>
</evidence>
<dbReference type="PRINTS" id="PR00176">
    <property type="entry name" value="NANEUSMPORT"/>
</dbReference>
<evidence type="ECO:0000256" key="4">
    <source>
        <dbReference type="ARBA" id="ARBA00022989"/>
    </source>
</evidence>
<dbReference type="Pfam" id="PF00209">
    <property type="entry name" value="SNF"/>
    <property type="match status" value="2"/>
</dbReference>
<feature type="transmembrane region" description="Helical" evidence="6">
    <location>
        <begin position="429"/>
        <end position="447"/>
    </location>
</feature>
<evidence type="ECO:0000313" key="8">
    <source>
        <dbReference type="Proteomes" id="UP000014115"/>
    </source>
</evidence>
<keyword evidence="4 6" id="KW-1133">Transmembrane helix</keyword>
<keyword evidence="2" id="KW-0813">Transport</keyword>
<dbReference type="AlphaFoldDB" id="K2K1A7"/>
<dbReference type="GO" id="GO:0016020">
    <property type="term" value="C:membrane"/>
    <property type="evidence" value="ECO:0007669"/>
    <property type="project" value="UniProtKB-SubCell"/>
</dbReference>
<dbReference type="InterPro" id="IPR047218">
    <property type="entry name" value="YocR/YhdH-like"/>
</dbReference>
<dbReference type="Proteomes" id="UP000014115">
    <property type="component" value="Unassembled WGS sequence"/>
</dbReference>
<feature type="transmembrane region" description="Helical" evidence="6">
    <location>
        <begin position="319"/>
        <end position="348"/>
    </location>
</feature>
<dbReference type="SUPFAM" id="SSF161070">
    <property type="entry name" value="SNF-like"/>
    <property type="match status" value="1"/>
</dbReference>
<proteinExistence type="predicted"/>
<keyword evidence="3 6" id="KW-0812">Transmembrane</keyword>
<dbReference type="eggNOG" id="COG0733">
    <property type="taxonomic scope" value="Bacteria"/>
</dbReference>
<feature type="transmembrane region" description="Helical" evidence="6">
    <location>
        <begin position="256"/>
        <end position="280"/>
    </location>
</feature>
<reference evidence="7 8" key="1">
    <citation type="journal article" date="2012" name="J. Bacteriol.">
        <title>Genome Sequence of Idiomarina xiamenensis Type Strain 10-D-4.</title>
        <authorList>
            <person name="Lai Q."/>
            <person name="Wang L."/>
            <person name="Wang W."/>
            <person name="Shao Z."/>
        </authorList>
    </citation>
    <scope>NUCLEOTIDE SEQUENCE [LARGE SCALE GENOMIC DNA]</scope>
    <source>
        <strain evidence="7 8">10-D-4</strain>
    </source>
</reference>
<keyword evidence="5 6" id="KW-0472">Membrane</keyword>
<feature type="transmembrane region" description="Helical" evidence="6">
    <location>
        <begin position="151"/>
        <end position="169"/>
    </location>
</feature>
<dbReference type="PANTHER" id="PTHR42948">
    <property type="entry name" value="TRANSPORTER"/>
    <property type="match status" value="1"/>
</dbReference>
<evidence type="ECO:0000256" key="2">
    <source>
        <dbReference type="ARBA" id="ARBA00022448"/>
    </source>
</evidence>
<evidence type="ECO:0000313" key="7">
    <source>
        <dbReference type="EMBL" id="EKE81513.1"/>
    </source>
</evidence>
<comment type="caution">
    <text evidence="7">The sequence shown here is derived from an EMBL/GenBank/DDBJ whole genome shotgun (WGS) entry which is preliminary data.</text>
</comment>
<keyword evidence="8" id="KW-1185">Reference proteome</keyword>
<feature type="transmembrane region" description="Helical" evidence="6">
    <location>
        <begin position="360"/>
        <end position="385"/>
    </location>
</feature>
<dbReference type="PATRIC" id="fig|740709.3.peg.2135"/>
<sequence length="448" mass="48381">MARKFLAKIIMRESFHSRLGFILAAAGSAIGLGNIWGFPTQVANHGGAAFLIVYLAVVLILAVPALYAELLIGHAGQANPVGALKKLCQGRSSPWGAGLGRLNVVGALLMLSFYHIVAGWMVAHGLAALCSAFGLNAAADWLSEGSLLRDLTFTGLFIVATGVVITRGVERGIEQTSRRLMPLLLILLLGLIGYIATLPGAMAGFKHYLIPDFSHWQQSELFVSAMGQAFFSLSIGLGGMMIYGSYLRPGANLGRLSLSVAALDTVVALLAGLLIIPALYVAMAQGLSVAEQGQLVAEGQLIFGVLPQLFAQMGDSGQWLGFAFFALLSIAALTSTIATAEVPVAYLLEQHGLKRHQATWRVMAAIALLAVLLIVFFDPLFGAAVSLITEFQLPLSGVFYFLVVGWFWQRGNRLRELAQKDWRMRILRCHMRYLCPLLMLWVFVHVAL</sequence>
<dbReference type="InterPro" id="IPR037272">
    <property type="entry name" value="SNS_sf"/>
</dbReference>
<feature type="transmembrane region" description="Helical" evidence="6">
    <location>
        <begin position="391"/>
        <end position="408"/>
    </location>
</feature>
<dbReference type="CDD" id="cd10336">
    <property type="entry name" value="SLC6sbd_Tyt1-Like"/>
    <property type="match status" value="1"/>
</dbReference>
<dbReference type="EMBL" id="AMRG01000013">
    <property type="protein sequence ID" value="EKE81513.1"/>
    <property type="molecule type" value="Genomic_DNA"/>
</dbReference>
<dbReference type="STRING" id="740709.A10D4_10561"/>
<evidence type="ECO:0000256" key="6">
    <source>
        <dbReference type="SAM" id="Phobius"/>
    </source>
</evidence>
<feature type="transmembrane region" description="Helical" evidence="6">
    <location>
        <begin position="181"/>
        <end position="201"/>
    </location>
</feature>